<dbReference type="InterPro" id="IPR008271">
    <property type="entry name" value="Ser/Thr_kinase_AS"/>
</dbReference>
<evidence type="ECO:0000313" key="15">
    <source>
        <dbReference type="Proteomes" id="UP000004994"/>
    </source>
</evidence>
<feature type="compositionally biased region" description="Polar residues" evidence="10">
    <location>
        <begin position="1087"/>
        <end position="1096"/>
    </location>
</feature>
<dbReference type="GO" id="GO:0005634">
    <property type="term" value="C:nucleus"/>
    <property type="evidence" value="ECO:0007669"/>
    <property type="project" value="UniProtKB-SubCell"/>
</dbReference>
<dbReference type="Pfam" id="PF00069">
    <property type="entry name" value="Pkinase"/>
    <property type="match status" value="1"/>
</dbReference>
<dbReference type="PROSITE" id="PS50082">
    <property type="entry name" value="WD_REPEATS_2"/>
    <property type="match status" value="2"/>
</dbReference>
<dbReference type="Proteomes" id="UP000004994">
    <property type="component" value="Chromosome 8"/>
</dbReference>
<dbReference type="Pfam" id="PF00176">
    <property type="entry name" value="SNF2-rel_dom"/>
    <property type="match status" value="1"/>
</dbReference>
<feature type="region of interest" description="Disordered" evidence="10">
    <location>
        <begin position="1087"/>
        <end position="1109"/>
    </location>
</feature>
<dbReference type="InterPro" id="IPR001650">
    <property type="entry name" value="Helicase_C-like"/>
</dbReference>
<dbReference type="GO" id="GO:0004386">
    <property type="term" value="F:helicase activity"/>
    <property type="evidence" value="ECO:0007669"/>
    <property type="project" value="UniProtKB-KW"/>
</dbReference>
<keyword evidence="6" id="KW-0347">Helicase</keyword>
<dbReference type="GO" id="GO:0005524">
    <property type="term" value="F:ATP binding"/>
    <property type="evidence" value="ECO:0007669"/>
    <property type="project" value="UniProtKB-KW"/>
</dbReference>
<dbReference type="SUPFAM" id="SSF56112">
    <property type="entry name" value="Protein kinase-like (PK-like)"/>
    <property type="match status" value="1"/>
</dbReference>
<dbReference type="Gene3D" id="2.130.10.10">
    <property type="entry name" value="YVTN repeat-like/Quinoprotein amine dehydrogenase"/>
    <property type="match status" value="1"/>
</dbReference>
<dbReference type="Pfam" id="PF00271">
    <property type="entry name" value="Helicase_C"/>
    <property type="match status" value="1"/>
</dbReference>
<accession>A0A3Q7HU99</accession>
<dbReference type="InterPro" id="IPR014001">
    <property type="entry name" value="Helicase_ATP-bd"/>
</dbReference>
<dbReference type="InterPro" id="IPR001680">
    <property type="entry name" value="WD40_rpt"/>
</dbReference>
<dbReference type="SMART" id="SM00487">
    <property type="entry name" value="DEXDc"/>
    <property type="match status" value="1"/>
</dbReference>
<dbReference type="InterPro" id="IPR038718">
    <property type="entry name" value="SNF2-like_sf"/>
</dbReference>
<feature type="region of interest" description="Disordered" evidence="10">
    <location>
        <begin position="795"/>
        <end position="838"/>
    </location>
</feature>
<dbReference type="Gramene" id="Solyc08g077610.2.1">
    <property type="protein sequence ID" value="Solyc08g077610.2.1"/>
    <property type="gene ID" value="Solyc08g077610.2"/>
</dbReference>
<evidence type="ECO:0000256" key="10">
    <source>
        <dbReference type="SAM" id="MobiDB-lite"/>
    </source>
</evidence>
<dbReference type="GO" id="GO:0016787">
    <property type="term" value="F:hydrolase activity"/>
    <property type="evidence" value="ECO:0007669"/>
    <property type="project" value="UniProtKB-KW"/>
</dbReference>
<dbReference type="AlphaFoldDB" id="A0A3Q7HU99"/>
<dbReference type="PROSITE" id="PS50294">
    <property type="entry name" value="WD_REPEATS_REGION"/>
    <property type="match status" value="1"/>
</dbReference>
<keyword evidence="2 9" id="KW-0853">WD repeat</keyword>
<evidence type="ECO:0000259" key="12">
    <source>
        <dbReference type="PROSITE" id="PS51192"/>
    </source>
</evidence>
<dbReference type="EnsemblPlants" id="Solyc08g077610.2.1">
    <property type="protein sequence ID" value="Solyc08g077610.2.1"/>
    <property type="gene ID" value="Solyc08g077610.2"/>
</dbReference>
<keyword evidence="4" id="KW-0547">Nucleotide-binding</keyword>
<dbReference type="Gene3D" id="1.10.510.10">
    <property type="entry name" value="Transferase(Phosphotransferase) domain 1"/>
    <property type="match status" value="1"/>
</dbReference>
<dbReference type="InterPro" id="IPR000330">
    <property type="entry name" value="SNF2_N"/>
</dbReference>
<dbReference type="InterPro" id="IPR036322">
    <property type="entry name" value="WD40_repeat_dom_sf"/>
</dbReference>
<dbReference type="InterPro" id="IPR011009">
    <property type="entry name" value="Kinase-like_dom_sf"/>
</dbReference>
<comment type="subcellular location">
    <subcellularLocation>
        <location evidence="1">Nucleus</location>
    </subcellularLocation>
</comment>
<reference evidence="14" key="2">
    <citation type="submission" date="2019-01" db="UniProtKB">
        <authorList>
            <consortium name="EnsemblPlants"/>
        </authorList>
    </citation>
    <scope>IDENTIFICATION</scope>
    <source>
        <strain evidence="14">cv. Heinz 1706</strain>
    </source>
</reference>
<dbReference type="SUPFAM" id="SSF50978">
    <property type="entry name" value="WD40 repeat-like"/>
    <property type="match status" value="1"/>
</dbReference>
<reference evidence="14" key="1">
    <citation type="journal article" date="2012" name="Nature">
        <title>The tomato genome sequence provides insights into fleshy fruit evolution.</title>
        <authorList>
            <consortium name="Tomato Genome Consortium"/>
        </authorList>
    </citation>
    <scope>NUCLEOTIDE SEQUENCE [LARGE SCALE GENOMIC DNA]</scope>
    <source>
        <strain evidence="14">cv. Heinz 1706</strain>
    </source>
</reference>
<keyword evidence="8" id="KW-0539">Nucleus</keyword>
<protein>
    <submittedName>
        <fullName evidence="14">Uncharacterized protein</fullName>
    </submittedName>
</protein>
<dbReference type="Pfam" id="PF00400">
    <property type="entry name" value="WD40"/>
    <property type="match status" value="2"/>
</dbReference>
<sequence>MQARRTQGRYERKCFGESSSILDVDGFKVPDSSAAEESPVFGEGTVWDLVPKGSKDTMYPHQRGGFEFMWNNIAGDTKIERFREPLLESKGGCIISHPPGTGKTRLAIVFLQSYLKLFPKCRPVVIAPSNLLLNWEAEFQKWAMDIPFHNLNSKNFSLKEDEGTVGVFHCLSGAAKKNPHLIRMVKLKSWAKSKSVLGISYDLFKILTGEDGESYNKELREILLKFPSLLVLEEGHTARNEHSLVWKALKKVETEKRILLSGTPFQNNIKELYNTLCVVSPKFAADLEQKWASLSSSIDKNARALEELRDILSPLVHKCSENVKKVGLPGIRDTVIHLKPTELQKELLKRVPENPGSFYEQNLMSLISVHPSLVANRKEFSELESQLKERRCRLDPDIGVKMKFVIELIRLCGGLKERVIIFSQLLDPLNLIKEQLNSLFSWTLGREILYMDGKLDVNQRQISINSLNDPKSDVKVLLASTKACSEGISLIGASRVVLLDVLWNPSVEQQAISRAYRTGQKKFVHVYCPVTSKWEVDKIEQQTRKRYHSDVILSRNEENTSCSVSEDIILECMVKHDGLRHIFEKLSHAPRVQLLSSSMDKTVRLWDIETQSCLKMFAHNDYVTCIHFNPVDDDHFISGSLDGKVRIWNISDRKVMDWTDLHEMVTATCHSPDGEGALIGSHKGSCRLYSTSECKLEQKDSFELEPKKKSPAKKVTGFQPHLCQICYILIYWYVASPFTGSTDSFGVVLLELLSGKKAIMEFKDGQPTLVTDWAWSLVREGRALDVLEDSIPHLGPPEVMEKRGELAPELSNESRKNGNSEGNRVTRSTGSVSSPRSIPEMYREREQNLRVFTLSELKEATRNFNRLLKIGEGGFGSVYKGSIQPSNGKGDPIVVAGSPTMDCRSSIPRTLGLFLSFPFLMNTFWLKLKVIYRDFKSSNVLLDENFCARLSDFGLAREGPAGDRSHVSTAPVGTLGYAAPEYVETGHLSVKSDVWSFGVVLYEILSGRRTLERSRPVNEQKLLDWVKQFPADSRRFSMIIDSRLRNDFSIIAAKRIAKLADSCLNKNAKERPKMSEVVEILTQAVQESQGTTSTEATGAGPSRPTQLPLPNQLKKKTISETARPMIPLAQASLLKYGLYNLLEIS</sequence>
<keyword evidence="3" id="KW-0677">Repeat</keyword>
<dbReference type="SMART" id="SM00490">
    <property type="entry name" value="HELICc"/>
    <property type="match status" value="1"/>
</dbReference>
<dbReference type="InParanoid" id="A0A3Q7HU99"/>
<dbReference type="Gene3D" id="3.40.50.10810">
    <property type="entry name" value="Tandem AAA-ATPase domain"/>
    <property type="match status" value="1"/>
</dbReference>
<feature type="domain" description="Protein kinase" evidence="11">
    <location>
        <begin position="734"/>
        <end position="1085"/>
    </location>
</feature>
<dbReference type="PANTHER" id="PTHR45821:SF24">
    <property type="entry name" value="HELICASE C-TERMINAL DOMAIN-CONTAINING PROTEIN"/>
    <property type="match status" value="1"/>
</dbReference>
<dbReference type="SMART" id="SM00320">
    <property type="entry name" value="WD40"/>
    <property type="match status" value="3"/>
</dbReference>
<evidence type="ECO:0000256" key="8">
    <source>
        <dbReference type="ARBA" id="ARBA00023242"/>
    </source>
</evidence>
<keyword evidence="15" id="KW-1185">Reference proteome</keyword>
<dbReference type="STRING" id="4081.A0A3Q7HU99"/>
<dbReference type="PANTHER" id="PTHR45821">
    <property type="entry name" value="SNF2 DOMAIN-CONTAINING PROTEIN CLASSY 2-RELATED"/>
    <property type="match status" value="1"/>
</dbReference>
<evidence type="ECO:0000256" key="7">
    <source>
        <dbReference type="ARBA" id="ARBA00022840"/>
    </source>
</evidence>
<dbReference type="PROSITE" id="PS00108">
    <property type="entry name" value="PROTEIN_KINASE_ST"/>
    <property type="match status" value="1"/>
</dbReference>
<organism evidence="14">
    <name type="scientific">Solanum lycopersicum</name>
    <name type="common">Tomato</name>
    <name type="synonym">Lycopersicon esculentum</name>
    <dbReference type="NCBI Taxonomy" id="4081"/>
    <lineage>
        <taxon>Eukaryota</taxon>
        <taxon>Viridiplantae</taxon>
        <taxon>Streptophyta</taxon>
        <taxon>Embryophyta</taxon>
        <taxon>Tracheophyta</taxon>
        <taxon>Spermatophyta</taxon>
        <taxon>Magnoliopsida</taxon>
        <taxon>eudicotyledons</taxon>
        <taxon>Gunneridae</taxon>
        <taxon>Pentapetalae</taxon>
        <taxon>asterids</taxon>
        <taxon>lamiids</taxon>
        <taxon>Solanales</taxon>
        <taxon>Solanaceae</taxon>
        <taxon>Solanoideae</taxon>
        <taxon>Solaneae</taxon>
        <taxon>Solanum</taxon>
        <taxon>Solanum subgen. Lycopersicon</taxon>
    </lineage>
</organism>
<keyword evidence="7" id="KW-0067">ATP-binding</keyword>
<dbReference type="PROSITE" id="PS00678">
    <property type="entry name" value="WD_REPEATS_1"/>
    <property type="match status" value="1"/>
</dbReference>
<evidence type="ECO:0000256" key="2">
    <source>
        <dbReference type="ARBA" id="ARBA00022574"/>
    </source>
</evidence>
<dbReference type="GO" id="GO:0080188">
    <property type="term" value="P:gene silencing by siRNA-directed DNA methylation"/>
    <property type="evidence" value="ECO:0007669"/>
    <property type="project" value="InterPro"/>
</dbReference>
<feature type="compositionally biased region" description="Basic and acidic residues" evidence="10">
    <location>
        <begin position="799"/>
        <end position="818"/>
    </location>
</feature>
<dbReference type="PROSITE" id="PS51194">
    <property type="entry name" value="HELICASE_CTER"/>
    <property type="match status" value="1"/>
</dbReference>
<dbReference type="FunCoup" id="A0A3Q7HU99">
    <property type="interactions" value="158"/>
</dbReference>
<feature type="domain" description="Helicase ATP-binding" evidence="12">
    <location>
        <begin position="84"/>
        <end position="282"/>
    </location>
</feature>
<evidence type="ECO:0000259" key="11">
    <source>
        <dbReference type="PROSITE" id="PS50011"/>
    </source>
</evidence>
<dbReference type="CDD" id="cd18793">
    <property type="entry name" value="SF2_C_SNF"/>
    <property type="match status" value="1"/>
</dbReference>
<dbReference type="SUPFAM" id="SSF52540">
    <property type="entry name" value="P-loop containing nucleoside triphosphate hydrolases"/>
    <property type="match status" value="2"/>
</dbReference>
<dbReference type="PROSITE" id="PS50011">
    <property type="entry name" value="PROTEIN_KINASE_DOM"/>
    <property type="match status" value="1"/>
</dbReference>
<dbReference type="InterPro" id="IPR019775">
    <property type="entry name" value="WD40_repeat_CS"/>
</dbReference>
<dbReference type="InterPro" id="IPR027417">
    <property type="entry name" value="P-loop_NTPase"/>
</dbReference>
<dbReference type="PaxDb" id="4081-Solyc08g077610.1.1"/>
<evidence type="ECO:0000256" key="3">
    <source>
        <dbReference type="ARBA" id="ARBA00022737"/>
    </source>
</evidence>
<evidence type="ECO:0000256" key="5">
    <source>
        <dbReference type="ARBA" id="ARBA00022801"/>
    </source>
</evidence>
<evidence type="ECO:0000259" key="13">
    <source>
        <dbReference type="PROSITE" id="PS51194"/>
    </source>
</evidence>
<feature type="compositionally biased region" description="Polar residues" evidence="10">
    <location>
        <begin position="819"/>
        <end position="836"/>
    </location>
</feature>
<evidence type="ECO:0000256" key="1">
    <source>
        <dbReference type="ARBA" id="ARBA00004123"/>
    </source>
</evidence>
<name>A0A3Q7HU99_SOLLC</name>
<dbReference type="Gene3D" id="3.30.200.20">
    <property type="entry name" value="Phosphorylase Kinase, domain 1"/>
    <property type="match status" value="1"/>
</dbReference>
<evidence type="ECO:0000256" key="4">
    <source>
        <dbReference type="ARBA" id="ARBA00022741"/>
    </source>
</evidence>
<evidence type="ECO:0000313" key="14">
    <source>
        <dbReference type="EnsemblPlants" id="Solyc08g077610.2.1"/>
    </source>
</evidence>
<feature type="repeat" description="WD" evidence="9">
    <location>
        <begin position="594"/>
        <end position="616"/>
    </location>
</feature>
<feature type="repeat" description="WD" evidence="9">
    <location>
        <begin position="616"/>
        <end position="658"/>
    </location>
</feature>
<feature type="domain" description="Helicase C-terminal" evidence="13">
    <location>
        <begin position="407"/>
        <end position="559"/>
    </location>
</feature>
<proteinExistence type="predicted"/>
<dbReference type="InterPro" id="IPR015943">
    <property type="entry name" value="WD40/YVTN_repeat-like_dom_sf"/>
</dbReference>
<evidence type="ECO:0000256" key="9">
    <source>
        <dbReference type="PROSITE-ProRule" id="PRU00221"/>
    </source>
</evidence>
<dbReference type="InterPro" id="IPR049730">
    <property type="entry name" value="SNF2/RAD54-like_C"/>
</dbReference>
<dbReference type="PROSITE" id="PS51192">
    <property type="entry name" value="HELICASE_ATP_BIND_1"/>
    <property type="match status" value="1"/>
</dbReference>
<evidence type="ECO:0000256" key="6">
    <source>
        <dbReference type="ARBA" id="ARBA00022806"/>
    </source>
</evidence>
<dbReference type="InterPro" id="IPR044567">
    <property type="entry name" value="CLSY/DRD1"/>
</dbReference>
<keyword evidence="5" id="KW-0378">Hydrolase</keyword>
<dbReference type="InterPro" id="IPR000719">
    <property type="entry name" value="Prot_kinase_dom"/>
</dbReference>
<dbReference type="GO" id="GO:0004672">
    <property type="term" value="F:protein kinase activity"/>
    <property type="evidence" value="ECO:0007669"/>
    <property type="project" value="InterPro"/>
</dbReference>
<dbReference type="Gene3D" id="3.40.50.300">
    <property type="entry name" value="P-loop containing nucleotide triphosphate hydrolases"/>
    <property type="match status" value="1"/>
</dbReference>